<evidence type="ECO:0000256" key="10">
    <source>
        <dbReference type="ARBA" id="ARBA00023170"/>
    </source>
</evidence>
<dbReference type="InterPro" id="IPR003661">
    <property type="entry name" value="HisK_dim/P_dom"/>
</dbReference>
<keyword evidence="15" id="KW-1185">Reference proteome</keyword>
<organism evidence="14 15">
    <name type="scientific">Pontibacter indicus</name>
    <dbReference type="NCBI Taxonomy" id="1317125"/>
    <lineage>
        <taxon>Bacteria</taxon>
        <taxon>Pseudomonadati</taxon>
        <taxon>Bacteroidota</taxon>
        <taxon>Cytophagia</taxon>
        <taxon>Cytophagales</taxon>
        <taxon>Hymenobacteraceae</taxon>
        <taxon>Pontibacter</taxon>
    </lineage>
</organism>
<evidence type="ECO:0000259" key="13">
    <source>
        <dbReference type="PROSITE" id="PS50109"/>
    </source>
</evidence>
<keyword evidence="9" id="KW-0157">Chromophore</keyword>
<accession>A0A1R3WFM9</accession>
<evidence type="ECO:0000256" key="6">
    <source>
        <dbReference type="ARBA" id="ARBA00022606"/>
    </source>
</evidence>
<dbReference type="InterPro" id="IPR005467">
    <property type="entry name" value="His_kinase_dom"/>
</dbReference>
<dbReference type="SMART" id="SM00387">
    <property type="entry name" value="HATPase_c"/>
    <property type="match status" value="1"/>
</dbReference>
<dbReference type="Gene3D" id="3.30.450.270">
    <property type="match status" value="1"/>
</dbReference>
<feature type="coiled-coil region" evidence="11">
    <location>
        <begin position="325"/>
        <end position="352"/>
    </location>
</feature>
<evidence type="ECO:0000256" key="3">
    <source>
        <dbReference type="ARBA" id="ARBA00012438"/>
    </source>
</evidence>
<keyword evidence="8 14" id="KW-0418">Kinase</keyword>
<keyword evidence="7" id="KW-0808">Transferase</keyword>
<dbReference type="RefSeq" id="WP_076665716.1">
    <property type="nucleotide sequence ID" value="NZ_FTPP01000001.1"/>
</dbReference>
<dbReference type="InterPro" id="IPR013515">
    <property type="entry name" value="Phytochrome_cen-reg"/>
</dbReference>
<dbReference type="SUPFAM" id="SSF55785">
    <property type="entry name" value="PYP-like sensor domain (PAS domain)"/>
    <property type="match status" value="1"/>
</dbReference>
<dbReference type="SUPFAM" id="SSF47384">
    <property type="entry name" value="Homodimeric domain of signal transducing histidine kinase"/>
    <property type="match status" value="1"/>
</dbReference>
<evidence type="ECO:0000256" key="9">
    <source>
        <dbReference type="ARBA" id="ARBA00022991"/>
    </source>
</evidence>
<feature type="domain" description="Histidine kinase" evidence="13">
    <location>
        <begin position="535"/>
        <end position="744"/>
    </location>
</feature>
<evidence type="ECO:0000256" key="2">
    <source>
        <dbReference type="ARBA" id="ARBA00006402"/>
    </source>
</evidence>
<dbReference type="InterPro" id="IPR036097">
    <property type="entry name" value="HisK_dim/P_sf"/>
</dbReference>
<dbReference type="EMBL" id="FTPP01000001">
    <property type="protein sequence ID" value="SIT75998.1"/>
    <property type="molecule type" value="Genomic_DNA"/>
</dbReference>
<evidence type="ECO:0000313" key="15">
    <source>
        <dbReference type="Proteomes" id="UP000187181"/>
    </source>
</evidence>
<dbReference type="Pfam" id="PF02518">
    <property type="entry name" value="HATPase_c"/>
    <property type="match status" value="1"/>
</dbReference>
<dbReference type="InterPro" id="IPR003018">
    <property type="entry name" value="GAF"/>
</dbReference>
<dbReference type="GO" id="GO:0009881">
    <property type="term" value="F:photoreceptor activity"/>
    <property type="evidence" value="ECO:0007669"/>
    <property type="project" value="UniProtKB-KW"/>
</dbReference>
<dbReference type="InterPro" id="IPR029016">
    <property type="entry name" value="GAF-like_dom_sf"/>
</dbReference>
<sequence>MLNYQNHQVDLSNCDNEPIHYIGRIQAHGFLLILHAESFEIEQASDNLPSFLNVATPDKSTGIRWQDFADDFTRAQLLPYLTSDLKEPSMFLLELQSQRFLCFLHRAQDKLVLELERYVPITDEQLHLSTSHRLLRFSSELEQLPTLPEKADLTVRFVRQLLDYDHSMLYRFDEDWHGEVIGEETQSGDQVYLHHHFPATDIPAQARQLLVEKPIRQIANVGAQAVNIRPYLNPDTGQPAFLFRSELRNPSEIHLEYLRNMGVQASLSVSLVVQGKLWGIIACHHKSPLLVNYWKRQACLHIAQIFSSSILALQEQRDLQEMAALRKKEKKLVKHLNNSDDLQKELQRQSDALLHLTGASGMALKLGGKLYLAGTTPTQEQVEGLMDWLSRNIKQPQFQTRELAKVYPEAAAIRETASGLLVTEIARHDQEYLLYFKPEISEKRIWAGNPEKPMTQGQLHIHPRESFEQWSELIRGKSHPWTLNEQEIAQTAVKSLISAVLRQQKSHLQDLNQELQHTSELLQSKNDRLEDFTQIIAHNLRSPLSNMKGLAQMYADEPEMGAELMGMMSNVIQNMNTTLNELNVILESELKLPVSEPVYLPAVVERELQNLQAVLIESGAQVELDLEVETLKAPRVYLESIAHNLISNALKYRSSQRQPQIKIRSWQSEKGVCFSVTDNGLGLDIAKYGDKLFNLYKTFHGNKDAKGLGLYLTRIQAEALGGYVEVESTPNHATTFMVCLGKNTLQTKQ</sequence>
<dbReference type="Pfam" id="PF00360">
    <property type="entry name" value="PHY"/>
    <property type="match status" value="1"/>
</dbReference>
<dbReference type="InterPro" id="IPR043150">
    <property type="entry name" value="Phytochrome_PHY_sf"/>
</dbReference>
<name>A0A1R3WFM9_9BACT</name>
<dbReference type="STRING" id="1317125.SAMN05444128_0277"/>
<dbReference type="SUPFAM" id="SSF55781">
    <property type="entry name" value="GAF domain-like"/>
    <property type="match status" value="2"/>
</dbReference>
<dbReference type="SUPFAM" id="SSF55874">
    <property type="entry name" value="ATPase domain of HSP90 chaperone/DNA topoisomerase II/histidine kinase"/>
    <property type="match status" value="1"/>
</dbReference>
<keyword evidence="5" id="KW-0597">Phosphoprotein</keyword>
<dbReference type="GO" id="GO:0006355">
    <property type="term" value="P:regulation of DNA-templated transcription"/>
    <property type="evidence" value="ECO:0007669"/>
    <property type="project" value="InterPro"/>
</dbReference>
<evidence type="ECO:0000256" key="11">
    <source>
        <dbReference type="SAM" id="Coils"/>
    </source>
</evidence>
<comment type="catalytic activity">
    <reaction evidence="1">
        <text>ATP + protein L-histidine = ADP + protein N-phospho-L-histidine.</text>
        <dbReference type="EC" id="2.7.13.3"/>
    </reaction>
</comment>
<dbReference type="PRINTS" id="PR01033">
    <property type="entry name" value="PHYTOCHROME"/>
</dbReference>
<dbReference type="InterPro" id="IPR016132">
    <property type="entry name" value="Phyto_chromo_attachment"/>
</dbReference>
<dbReference type="Pfam" id="PF08446">
    <property type="entry name" value="PAS_2"/>
    <property type="match status" value="1"/>
</dbReference>
<feature type="coiled-coil region" evidence="11">
    <location>
        <begin position="501"/>
        <end position="528"/>
    </location>
</feature>
<dbReference type="SMART" id="SM00065">
    <property type="entry name" value="GAF"/>
    <property type="match status" value="1"/>
</dbReference>
<dbReference type="OrthoDB" id="9766459at2"/>
<keyword evidence="10" id="KW-0675">Receptor</keyword>
<dbReference type="GO" id="GO:0009584">
    <property type="term" value="P:detection of visible light"/>
    <property type="evidence" value="ECO:0007669"/>
    <property type="project" value="InterPro"/>
</dbReference>
<dbReference type="Gene3D" id="3.30.565.10">
    <property type="entry name" value="Histidine kinase-like ATPase, C-terminal domain"/>
    <property type="match status" value="1"/>
</dbReference>
<dbReference type="InterPro" id="IPR036890">
    <property type="entry name" value="HATPase_C_sf"/>
</dbReference>
<dbReference type="Pfam" id="PF01590">
    <property type="entry name" value="GAF"/>
    <property type="match status" value="1"/>
</dbReference>
<dbReference type="CDD" id="cd00075">
    <property type="entry name" value="HATPase"/>
    <property type="match status" value="1"/>
</dbReference>
<dbReference type="InterPro" id="IPR035965">
    <property type="entry name" value="PAS-like_dom_sf"/>
</dbReference>
<proteinExistence type="inferred from homology"/>
<evidence type="ECO:0000256" key="7">
    <source>
        <dbReference type="ARBA" id="ARBA00022679"/>
    </source>
</evidence>
<feature type="domain" description="Phytochrome chromophore attachment site" evidence="12">
    <location>
        <begin position="146"/>
        <end position="309"/>
    </location>
</feature>
<dbReference type="PANTHER" id="PTHR43304:SF1">
    <property type="entry name" value="PAC DOMAIN-CONTAINING PROTEIN"/>
    <property type="match status" value="1"/>
</dbReference>
<evidence type="ECO:0000259" key="12">
    <source>
        <dbReference type="PROSITE" id="PS50046"/>
    </source>
</evidence>
<dbReference type="GO" id="GO:0000155">
    <property type="term" value="F:phosphorelay sensor kinase activity"/>
    <property type="evidence" value="ECO:0007669"/>
    <property type="project" value="InterPro"/>
</dbReference>
<keyword evidence="11" id="KW-0175">Coiled coil</keyword>
<gene>
    <name evidence="14" type="ORF">SAMN05444128_0277</name>
</gene>
<dbReference type="InterPro" id="IPR001294">
    <property type="entry name" value="Phytochrome"/>
</dbReference>
<dbReference type="PANTHER" id="PTHR43304">
    <property type="entry name" value="PHYTOCHROME-LIKE PROTEIN CPH1"/>
    <property type="match status" value="1"/>
</dbReference>
<dbReference type="InterPro" id="IPR052162">
    <property type="entry name" value="Sensor_kinase/Photoreceptor"/>
</dbReference>
<evidence type="ECO:0000313" key="14">
    <source>
        <dbReference type="EMBL" id="SIT75998.1"/>
    </source>
</evidence>
<dbReference type="Gene3D" id="1.10.287.130">
    <property type="match status" value="1"/>
</dbReference>
<dbReference type="InterPro" id="IPR013654">
    <property type="entry name" value="PAS_2"/>
</dbReference>
<dbReference type="EC" id="2.7.13.3" evidence="3"/>
<keyword evidence="4" id="KW-0600">Photoreceptor protein</keyword>
<evidence type="ECO:0000256" key="1">
    <source>
        <dbReference type="ARBA" id="ARBA00000085"/>
    </source>
</evidence>
<evidence type="ECO:0000256" key="4">
    <source>
        <dbReference type="ARBA" id="ARBA00022543"/>
    </source>
</evidence>
<dbReference type="PROSITE" id="PS50109">
    <property type="entry name" value="HIS_KIN"/>
    <property type="match status" value="1"/>
</dbReference>
<dbReference type="AlphaFoldDB" id="A0A1R3WFM9"/>
<dbReference type="CDD" id="cd00082">
    <property type="entry name" value="HisKA"/>
    <property type="match status" value="1"/>
</dbReference>
<evidence type="ECO:0000256" key="5">
    <source>
        <dbReference type="ARBA" id="ARBA00022553"/>
    </source>
</evidence>
<comment type="similarity">
    <text evidence="2">In the N-terminal section; belongs to the phytochrome family.</text>
</comment>
<protein>
    <recommendedName>
        <fullName evidence="3">histidine kinase</fullName>
        <ecNumber evidence="3">2.7.13.3</ecNumber>
    </recommendedName>
</protein>
<dbReference type="Gene3D" id="3.30.450.40">
    <property type="match status" value="1"/>
</dbReference>
<dbReference type="Proteomes" id="UP000187181">
    <property type="component" value="Unassembled WGS sequence"/>
</dbReference>
<dbReference type="InterPro" id="IPR003594">
    <property type="entry name" value="HATPase_dom"/>
</dbReference>
<keyword evidence="6" id="KW-0716">Sensory transduction</keyword>
<evidence type="ECO:0000256" key="8">
    <source>
        <dbReference type="ARBA" id="ARBA00022777"/>
    </source>
</evidence>
<reference evidence="15" key="1">
    <citation type="submission" date="2017-01" db="EMBL/GenBank/DDBJ databases">
        <authorList>
            <person name="Varghese N."/>
            <person name="Submissions S."/>
        </authorList>
    </citation>
    <scope>NUCLEOTIDE SEQUENCE [LARGE SCALE GENOMIC DNA]</scope>
    <source>
        <strain evidence="15">LP100</strain>
    </source>
</reference>
<dbReference type="PROSITE" id="PS50046">
    <property type="entry name" value="PHYTOCHROME_2"/>
    <property type="match status" value="1"/>
</dbReference>
<dbReference type="Gene3D" id="3.30.450.20">
    <property type="entry name" value="PAS domain"/>
    <property type="match status" value="1"/>
</dbReference>